<dbReference type="Proteomes" id="UP001218218">
    <property type="component" value="Unassembled WGS sequence"/>
</dbReference>
<comment type="caution">
    <text evidence="1">The sequence shown here is derived from an EMBL/GenBank/DDBJ whole genome shotgun (WGS) entry which is preliminary data.</text>
</comment>
<keyword evidence="2" id="KW-1185">Reference proteome</keyword>
<organism evidence="1 2">
    <name type="scientific">Mycena albidolilacea</name>
    <dbReference type="NCBI Taxonomy" id="1033008"/>
    <lineage>
        <taxon>Eukaryota</taxon>
        <taxon>Fungi</taxon>
        <taxon>Dikarya</taxon>
        <taxon>Basidiomycota</taxon>
        <taxon>Agaricomycotina</taxon>
        <taxon>Agaricomycetes</taxon>
        <taxon>Agaricomycetidae</taxon>
        <taxon>Agaricales</taxon>
        <taxon>Marasmiineae</taxon>
        <taxon>Mycenaceae</taxon>
        <taxon>Mycena</taxon>
    </lineage>
</organism>
<dbReference type="AlphaFoldDB" id="A0AAD7ECX9"/>
<proteinExistence type="predicted"/>
<name>A0AAD7ECX9_9AGAR</name>
<gene>
    <name evidence="1" type="ORF">DFH08DRAFT_822674</name>
</gene>
<protein>
    <submittedName>
        <fullName evidence="1">Uncharacterized protein</fullName>
    </submittedName>
</protein>
<evidence type="ECO:0000313" key="2">
    <source>
        <dbReference type="Proteomes" id="UP001218218"/>
    </source>
</evidence>
<reference evidence="1" key="1">
    <citation type="submission" date="2023-03" db="EMBL/GenBank/DDBJ databases">
        <title>Massive genome expansion in bonnet fungi (Mycena s.s.) driven by repeated elements and novel gene families across ecological guilds.</title>
        <authorList>
            <consortium name="Lawrence Berkeley National Laboratory"/>
            <person name="Harder C.B."/>
            <person name="Miyauchi S."/>
            <person name="Viragh M."/>
            <person name="Kuo A."/>
            <person name="Thoen E."/>
            <person name="Andreopoulos B."/>
            <person name="Lu D."/>
            <person name="Skrede I."/>
            <person name="Drula E."/>
            <person name="Henrissat B."/>
            <person name="Morin E."/>
            <person name="Kohler A."/>
            <person name="Barry K."/>
            <person name="LaButti K."/>
            <person name="Morin E."/>
            <person name="Salamov A."/>
            <person name="Lipzen A."/>
            <person name="Mereny Z."/>
            <person name="Hegedus B."/>
            <person name="Baldrian P."/>
            <person name="Stursova M."/>
            <person name="Weitz H."/>
            <person name="Taylor A."/>
            <person name="Grigoriev I.V."/>
            <person name="Nagy L.G."/>
            <person name="Martin F."/>
            <person name="Kauserud H."/>
        </authorList>
    </citation>
    <scope>NUCLEOTIDE SEQUENCE</scope>
    <source>
        <strain evidence="1">CBHHK002</strain>
    </source>
</reference>
<evidence type="ECO:0000313" key="1">
    <source>
        <dbReference type="EMBL" id="KAJ7311566.1"/>
    </source>
</evidence>
<accession>A0AAD7ECX9</accession>
<dbReference type="EMBL" id="JARIHO010000075">
    <property type="protein sequence ID" value="KAJ7311566.1"/>
    <property type="molecule type" value="Genomic_DNA"/>
</dbReference>
<sequence>MGGPRYLEGGVGRNECRVESRNGSSVFCSALKVHLSAWPQLGVAGRLQAGFDAITAFSEDATAIIVLSNAISKQSATFHDDSRRSKTLNSDIATWAAKAQGLFGLGLISTDFLVYWPMQLLARNPAVERLSNSVRCCLYSETMSRDGTSSNIMTDRASLYRVPSTPYSKILSVTAAGASTRTGLPLNLQCYKSEERPQLELTIRGGDRTVPEIYTCDACDPFPTDGWEITSQKFGFEFMLPLVLDIVQTDPSQRPNMDEVVQQLDMIVRGLSSWRLRTRVVKKAIYRCKPDFIISFRNGSVVSS</sequence>